<dbReference type="Pfam" id="PF00226">
    <property type="entry name" value="DnaJ"/>
    <property type="match status" value="1"/>
</dbReference>
<proteinExistence type="predicted"/>
<evidence type="ECO:0000256" key="5">
    <source>
        <dbReference type="PROSITE-ProRule" id="PRU00546"/>
    </source>
</evidence>
<dbReference type="CDD" id="cd10719">
    <property type="entry name" value="DnaJ_zf"/>
    <property type="match status" value="1"/>
</dbReference>
<dbReference type="Gene3D" id="2.60.260.20">
    <property type="entry name" value="Urease metallochaperone UreE, N-terminal domain"/>
    <property type="match status" value="2"/>
</dbReference>
<dbReference type="KEGG" id="clec:106664910"/>
<evidence type="ECO:0000313" key="10">
    <source>
        <dbReference type="Proteomes" id="UP000494040"/>
    </source>
</evidence>
<dbReference type="Pfam" id="PF01556">
    <property type="entry name" value="DnaJ_C"/>
    <property type="match status" value="1"/>
</dbReference>
<feature type="region of interest" description="Disordered" evidence="6">
    <location>
        <begin position="384"/>
        <end position="410"/>
    </location>
</feature>
<dbReference type="Pfam" id="PF00684">
    <property type="entry name" value="DnaJ_CXXCXGXG"/>
    <property type="match status" value="1"/>
</dbReference>
<evidence type="ECO:0000259" key="7">
    <source>
        <dbReference type="PROSITE" id="PS50076"/>
    </source>
</evidence>
<dbReference type="GeneID" id="106664910"/>
<feature type="compositionally biased region" description="Polar residues" evidence="6">
    <location>
        <begin position="389"/>
        <end position="410"/>
    </location>
</feature>
<name>A0A8I6RMQ4_CIMLE</name>
<dbReference type="GO" id="GO:0006457">
    <property type="term" value="P:protein folding"/>
    <property type="evidence" value="ECO:0007669"/>
    <property type="project" value="InterPro"/>
</dbReference>
<reference evidence="9" key="1">
    <citation type="submission" date="2022-01" db="UniProtKB">
        <authorList>
            <consortium name="EnsemblMetazoa"/>
        </authorList>
    </citation>
    <scope>IDENTIFICATION</scope>
</reference>
<feature type="domain" description="J" evidence="7">
    <location>
        <begin position="6"/>
        <end position="68"/>
    </location>
</feature>
<keyword evidence="4 5" id="KW-0862">Zinc</keyword>
<dbReference type="OrthoDB" id="550424at2759"/>
<dbReference type="FunFam" id="2.60.260.20:FF:000003">
    <property type="entry name" value="DnaJ subfamily A member 2"/>
    <property type="match status" value="1"/>
</dbReference>
<accession>A0A8I6RMQ4</accession>
<dbReference type="GO" id="GO:0051082">
    <property type="term" value="F:unfolded protein binding"/>
    <property type="evidence" value="ECO:0007669"/>
    <property type="project" value="InterPro"/>
</dbReference>
<evidence type="ECO:0000313" key="9">
    <source>
        <dbReference type="EnsemblMetazoa" id="XP_014246476.1"/>
    </source>
</evidence>
<dbReference type="InterPro" id="IPR008971">
    <property type="entry name" value="HSP40/DnaJ_pept-bd"/>
</dbReference>
<dbReference type="GO" id="GO:0008270">
    <property type="term" value="F:zinc ion binding"/>
    <property type="evidence" value="ECO:0007669"/>
    <property type="project" value="UniProtKB-KW"/>
</dbReference>
<dbReference type="AlphaFoldDB" id="A0A8I6RMQ4"/>
<dbReference type="Gene3D" id="2.10.230.10">
    <property type="entry name" value="Heat shock protein DnaJ, cysteine-rich domain"/>
    <property type="match status" value="1"/>
</dbReference>
<dbReference type="PROSITE" id="PS50076">
    <property type="entry name" value="DNAJ_2"/>
    <property type="match status" value="1"/>
</dbReference>
<dbReference type="InterPro" id="IPR044713">
    <property type="entry name" value="DNJA1/2-like"/>
</dbReference>
<dbReference type="RefSeq" id="XP_014246476.1">
    <property type="nucleotide sequence ID" value="XM_014390990.2"/>
</dbReference>
<keyword evidence="3 5" id="KW-0863">Zinc-finger</keyword>
<dbReference type="CDD" id="cd10747">
    <property type="entry name" value="DnaJ_C"/>
    <property type="match status" value="1"/>
</dbReference>
<feature type="zinc finger region" description="CR-type" evidence="5">
    <location>
        <begin position="124"/>
        <end position="208"/>
    </location>
</feature>
<dbReference type="PRINTS" id="PR00625">
    <property type="entry name" value="JDOMAIN"/>
</dbReference>
<dbReference type="SUPFAM" id="SSF46565">
    <property type="entry name" value="Chaperone J-domain"/>
    <property type="match status" value="1"/>
</dbReference>
<sequence length="410" mass="46195">MVKETTYYDILGVKPNCSTEELKKAYRKLALKYHPDKNPNEGEKFKMISQAYEVLSTPEKRQIYDEGGEQALKEGASRGGSMFSNPMDIYDIFFGKSFGSRRRERRGKNIVYPLSVTLEELYNGGVRNVQVGKNVICEKCEGRGGKKGAIQNCGNCGGTGMQVQIQQYGAGIIQQIQSVCVECRGEGKIIKPQDCCTVCKGKKVIHQKKIIEFPIDKGMHNEQKVVFTGEGNQEPDLEPGDIVIILEEEEHPIFKHYVPEDVPYGRSGNDLIMMMKLELVEALCGFQKTIRTLDGRHLLITSIPGEVIKHKELKCIIGEGMPQYKNPFEKGRLIIQFLVNFPSHLPPEVVPKLESCLPGRVEQIIPDNAEEVNMVEMIPEEEAMKQSKGYRNSTSDEYLTEPRTLQCNPT</sequence>
<organism evidence="9 10">
    <name type="scientific">Cimex lectularius</name>
    <name type="common">Bed bug</name>
    <name type="synonym">Acanthia lectularia</name>
    <dbReference type="NCBI Taxonomy" id="79782"/>
    <lineage>
        <taxon>Eukaryota</taxon>
        <taxon>Metazoa</taxon>
        <taxon>Ecdysozoa</taxon>
        <taxon>Arthropoda</taxon>
        <taxon>Hexapoda</taxon>
        <taxon>Insecta</taxon>
        <taxon>Pterygota</taxon>
        <taxon>Neoptera</taxon>
        <taxon>Paraneoptera</taxon>
        <taxon>Hemiptera</taxon>
        <taxon>Heteroptera</taxon>
        <taxon>Panheteroptera</taxon>
        <taxon>Cimicomorpha</taxon>
        <taxon>Cimicidae</taxon>
        <taxon>Cimex</taxon>
    </lineage>
</organism>
<dbReference type="FunFam" id="2.10.230.10:FF:000001">
    <property type="entry name" value="DnaJ subfamily A member 2"/>
    <property type="match status" value="1"/>
</dbReference>
<dbReference type="GO" id="GO:0030544">
    <property type="term" value="F:Hsp70 protein binding"/>
    <property type="evidence" value="ECO:0007669"/>
    <property type="project" value="InterPro"/>
</dbReference>
<evidence type="ECO:0000256" key="1">
    <source>
        <dbReference type="ARBA" id="ARBA00022723"/>
    </source>
</evidence>
<evidence type="ECO:0000256" key="2">
    <source>
        <dbReference type="ARBA" id="ARBA00022737"/>
    </source>
</evidence>
<dbReference type="EnsemblMetazoa" id="XM_014390990.2">
    <property type="protein sequence ID" value="XP_014246476.1"/>
    <property type="gene ID" value="LOC106664910"/>
</dbReference>
<dbReference type="CDD" id="cd06257">
    <property type="entry name" value="DnaJ"/>
    <property type="match status" value="1"/>
</dbReference>
<dbReference type="Gene3D" id="1.10.287.110">
    <property type="entry name" value="DnaJ domain"/>
    <property type="match status" value="1"/>
</dbReference>
<dbReference type="PROSITE" id="PS51188">
    <property type="entry name" value="ZF_CR"/>
    <property type="match status" value="1"/>
</dbReference>
<dbReference type="SUPFAM" id="SSF49493">
    <property type="entry name" value="HSP40/DnaJ peptide-binding domain"/>
    <property type="match status" value="2"/>
</dbReference>
<dbReference type="Proteomes" id="UP000494040">
    <property type="component" value="Unassembled WGS sequence"/>
</dbReference>
<dbReference type="InterPro" id="IPR036869">
    <property type="entry name" value="J_dom_sf"/>
</dbReference>
<keyword evidence="1 5" id="KW-0479">Metal-binding</keyword>
<dbReference type="FunFam" id="1.10.287.110:FF:000014">
    <property type="entry name" value="dnaJ homolog subfamily A member 1"/>
    <property type="match status" value="1"/>
</dbReference>
<evidence type="ECO:0000256" key="4">
    <source>
        <dbReference type="ARBA" id="ARBA00022833"/>
    </source>
</evidence>
<evidence type="ECO:0000256" key="3">
    <source>
        <dbReference type="ARBA" id="ARBA00022771"/>
    </source>
</evidence>
<dbReference type="OMA" id="SILNEGM"/>
<dbReference type="InterPro" id="IPR002939">
    <property type="entry name" value="DnaJ_C"/>
</dbReference>
<dbReference type="InterPro" id="IPR036410">
    <property type="entry name" value="HSP_DnaJ_Cys-rich_dom_sf"/>
</dbReference>
<feature type="domain" description="CR-type" evidence="8">
    <location>
        <begin position="124"/>
        <end position="208"/>
    </location>
</feature>
<dbReference type="InterPro" id="IPR001623">
    <property type="entry name" value="DnaJ_domain"/>
</dbReference>
<dbReference type="PANTHER" id="PTHR43888">
    <property type="entry name" value="DNAJ-LIKE-2, ISOFORM A-RELATED"/>
    <property type="match status" value="1"/>
</dbReference>
<dbReference type="InterPro" id="IPR001305">
    <property type="entry name" value="HSP_DnaJ_Cys-rich_dom"/>
</dbReference>
<keyword evidence="10" id="KW-1185">Reference proteome</keyword>
<dbReference type="SUPFAM" id="SSF57938">
    <property type="entry name" value="DnaJ/Hsp40 cysteine-rich domain"/>
    <property type="match status" value="1"/>
</dbReference>
<dbReference type="SMART" id="SM00271">
    <property type="entry name" value="DnaJ"/>
    <property type="match status" value="1"/>
</dbReference>
<evidence type="ECO:0000259" key="8">
    <source>
        <dbReference type="PROSITE" id="PS51188"/>
    </source>
</evidence>
<evidence type="ECO:0000256" key="6">
    <source>
        <dbReference type="SAM" id="MobiDB-lite"/>
    </source>
</evidence>
<keyword evidence="2" id="KW-0677">Repeat</keyword>
<protein>
    <submittedName>
        <fullName evidence="9">Uncharacterized protein</fullName>
    </submittedName>
</protein>